<sequence>MATDKKAPLGSIENPIKFGDQDFKTLLEECLKSGELFADPDFPADQKSIGMPEDPDPKKAIKWLRPKEISENAVFVEGTTGTTDICQGQLGNCWLLAALSCLTMHPTQFVKVVPPDQSLSEPYAGIFYFRFWQYGEWVEVVVDDRLPVREGRLLFSYSHTRNEYWSALVEKAYAKLVGSYGSLKGGNISEGMEDFTGGIAYSMDVSSRTPRVLWRSLTAALSRGSLLSCFIEASSYREVGKVTANGLIKGHAYAITDTDKASITQRRHSRLCSTELLSLFLVACFCRSSVMKASDEILLLRLRNPWGFVEYRGPWSDKGKEWDAVDKAEKERIELKSKEDGEFWMSAEDFSSLFDIVELCSVNPDTLVEGNTPASPSSPVSPNTWTISEHEGFWAPGSTAGGSRRYRKSFWTNPQFELVLTEQDQVDDDDDDDEEEEEEEDDEDDKVIAPEENKLTEKQKQKAKQCTVLVELLQKNRRQKDKIHFLYIGFHVYKVTDLYFFIQLQGVCLSSDFFIKNRPVGRSGKYKSQRGVWRKLHLDPGNYIIVASTYRPNQPGDFFVRIFSKTGNTLGTQDFTCSSGFLPVMATPVSPEDQLKVQKTFDEVSGQTLVKDYHLPLETCRQLIFGEDTKGRSSLTRKQAETLLSSLRNLQYNITGTFNLNVSLGFTGDIALSPVTAGVTFSFGPSGEMYQGFPGDPDNGSRGSSSPSLESQYLSSVDSFGSPPTTSAPQDCVSAGAGLSIGDSGPGASAGGEMPGSFVPTVTAITTSQDLQWMVQPTLISSQASGQSGSTGTTTMTQPVSLVDPYDMPGPSYCSGSGFTPPSSDTPGPAPGPIRQSRTRSRRTREESLTPEEEEKRRVRRERNKLAAAKCRNRRRELTDRLQSETDILEEEKAELEAEISELQKEKERLEFVLVAHQPNCKIPYQDQPQQGSQLPPVQSQLPPQTLQPPVSIVGLSVKEDSFYLPPAYTAHPASTQPQPPVQQQQVQQQPQPGIMQEVEFSSSFYGSSEAAPGGPCLMASDSGGGGGNHDDAAIGSYNTSYTSSFVFTYPEGACGVSANQRNSSSEQSSDSLNSPSLLAL</sequence>
<organism evidence="1 2">
    <name type="scientific">Nibea albiflora</name>
    <name type="common">Yellow drum</name>
    <name type="synonym">Corvina albiflora</name>
    <dbReference type="NCBI Taxonomy" id="240163"/>
    <lineage>
        <taxon>Eukaryota</taxon>
        <taxon>Metazoa</taxon>
        <taxon>Chordata</taxon>
        <taxon>Craniata</taxon>
        <taxon>Vertebrata</taxon>
        <taxon>Euteleostomi</taxon>
        <taxon>Actinopterygii</taxon>
        <taxon>Neopterygii</taxon>
        <taxon>Teleostei</taxon>
        <taxon>Neoteleostei</taxon>
        <taxon>Acanthomorphata</taxon>
        <taxon>Eupercaria</taxon>
        <taxon>Sciaenidae</taxon>
        <taxon>Nibea</taxon>
    </lineage>
</organism>
<name>A0ACB7EJG2_NIBAL</name>
<reference evidence="1" key="1">
    <citation type="submission" date="2020-04" db="EMBL/GenBank/DDBJ databases">
        <title>A chromosome-scale assembly and high-density genetic map of the yellow drum (Nibea albiflora) genome.</title>
        <authorList>
            <person name="Xu D."/>
            <person name="Zhang W."/>
            <person name="Chen R."/>
            <person name="Tan P."/>
            <person name="Wang L."/>
            <person name="Song H."/>
            <person name="Tian L."/>
            <person name="Zhu Q."/>
            <person name="Wang B."/>
        </authorList>
    </citation>
    <scope>NUCLEOTIDE SEQUENCE</scope>
    <source>
        <strain evidence="1">ZJHYS-2018</strain>
    </source>
</reference>
<proteinExistence type="predicted"/>
<protein>
    <submittedName>
        <fullName evidence="1">Calpain-8</fullName>
    </submittedName>
</protein>
<gene>
    <name evidence="1" type="primary">CAPN8.2</name>
    <name evidence="1" type="ORF">GBF38_012287</name>
</gene>
<comment type="caution">
    <text evidence="1">The sequence shown here is derived from an EMBL/GenBank/DDBJ whole genome shotgun (WGS) entry which is preliminary data.</text>
</comment>
<accession>A0ACB7EJG2</accession>
<evidence type="ECO:0000313" key="1">
    <source>
        <dbReference type="EMBL" id="KAG8001981.1"/>
    </source>
</evidence>
<keyword evidence="2" id="KW-1185">Reference proteome</keyword>
<dbReference type="Proteomes" id="UP000805704">
    <property type="component" value="Chromosome 6"/>
</dbReference>
<evidence type="ECO:0000313" key="2">
    <source>
        <dbReference type="Proteomes" id="UP000805704"/>
    </source>
</evidence>
<dbReference type="EMBL" id="CM024794">
    <property type="protein sequence ID" value="KAG8001981.1"/>
    <property type="molecule type" value="Genomic_DNA"/>
</dbReference>